<evidence type="ECO:0000313" key="2">
    <source>
        <dbReference type="Proteomes" id="UP000612362"/>
    </source>
</evidence>
<name>A0A8J3I684_9CHLR</name>
<dbReference type="RefSeq" id="WP_220198524.1">
    <property type="nucleotide sequence ID" value="NZ_BNJF01000005.1"/>
</dbReference>
<dbReference type="EMBL" id="BNJF01000005">
    <property type="protein sequence ID" value="GHO49401.1"/>
    <property type="molecule type" value="Genomic_DNA"/>
</dbReference>
<dbReference type="AlphaFoldDB" id="A0A8J3I684"/>
<keyword evidence="2" id="KW-1185">Reference proteome</keyword>
<evidence type="ECO:0000313" key="1">
    <source>
        <dbReference type="EMBL" id="GHO49401.1"/>
    </source>
</evidence>
<comment type="caution">
    <text evidence="1">The sequence shown here is derived from an EMBL/GenBank/DDBJ whole genome shotgun (WGS) entry which is preliminary data.</text>
</comment>
<reference evidence="1" key="1">
    <citation type="submission" date="2020-10" db="EMBL/GenBank/DDBJ databases">
        <title>Taxonomic study of unclassified bacteria belonging to the class Ktedonobacteria.</title>
        <authorList>
            <person name="Yabe S."/>
            <person name="Wang C.M."/>
            <person name="Zheng Y."/>
            <person name="Sakai Y."/>
            <person name="Cavaletti L."/>
            <person name="Monciardini P."/>
            <person name="Donadio S."/>
        </authorList>
    </citation>
    <scope>NUCLEOTIDE SEQUENCE</scope>
    <source>
        <strain evidence="1">SOSP1-1</strain>
    </source>
</reference>
<proteinExistence type="predicted"/>
<protein>
    <submittedName>
        <fullName evidence="1">Uncharacterized protein</fullName>
    </submittedName>
</protein>
<dbReference type="Proteomes" id="UP000612362">
    <property type="component" value="Unassembled WGS sequence"/>
</dbReference>
<gene>
    <name evidence="1" type="ORF">KSX_75640</name>
</gene>
<sequence>MGGVLVIGDRWDRNLQRDYDITEEMTKEFFITKFSACVIGKADLKEEIAPFLRKWNWSGSVDGFLHYWFCGSRILNEP</sequence>
<organism evidence="1 2">
    <name type="scientific">Ktedonospora formicarum</name>
    <dbReference type="NCBI Taxonomy" id="2778364"/>
    <lineage>
        <taxon>Bacteria</taxon>
        <taxon>Bacillati</taxon>
        <taxon>Chloroflexota</taxon>
        <taxon>Ktedonobacteria</taxon>
        <taxon>Ktedonobacterales</taxon>
        <taxon>Ktedonobacteraceae</taxon>
        <taxon>Ktedonospora</taxon>
    </lineage>
</organism>
<accession>A0A8J3I684</accession>